<evidence type="ECO:0000313" key="3">
    <source>
        <dbReference type="Proteomes" id="UP000005317"/>
    </source>
</evidence>
<organism evidence="2 3">
    <name type="scientific">Thiothrix nivea (strain ATCC 35100 / DSM 5205 / JP2)</name>
    <dbReference type="NCBI Taxonomy" id="870187"/>
    <lineage>
        <taxon>Bacteria</taxon>
        <taxon>Pseudomonadati</taxon>
        <taxon>Pseudomonadota</taxon>
        <taxon>Gammaproteobacteria</taxon>
        <taxon>Thiotrichales</taxon>
        <taxon>Thiotrichaceae</taxon>
        <taxon>Thiothrix</taxon>
    </lineage>
</organism>
<protein>
    <submittedName>
        <fullName evidence="2">Uncharacterized protein</fullName>
    </submittedName>
</protein>
<name>A0A656HGT3_THINJ</name>
<evidence type="ECO:0000313" key="2">
    <source>
        <dbReference type="EMBL" id="EIJ34245.1"/>
    </source>
</evidence>
<dbReference type="RefSeq" id="WP_002708181.1">
    <property type="nucleotide sequence ID" value="NZ_JH651384.1"/>
</dbReference>
<accession>A0A656HGT3</accession>
<keyword evidence="3" id="KW-1185">Reference proteome</keyword>
<reference evidence="3" key="1">
    <citation type="journal article" date="2011" name="Stand. Genomic Sci.">
        <title>Genome sequence of the filamentous, gliding Thiothrix nivea neotype strain (JP2(T)).</title>
        <authorList>
            <person name="Lapidus A."/>
            <person name="Nolan M."/>
            <person name="Lucas S."/>
            <person name="Glavina Del Rio T."/>
            <person name="Tice H."/>
            <person name="Cheng J.F."/>
            <person name="Tapia R."/>
            <person name="Han C."/>
            <person name="Goodwin L."/>
            <person name="Pitluck S."/>
            <person name="Liolios K."/>
            <person name="Pagani I."/>
            <person name="Ivanova N."/>
            <person name="Huntemann M."/>
            <person name="Mavromatis K."/>
            <person name="Mikhailova N."/>
            <person name="Pati A."/>
            <person name="Chen A."/>
            <person name="Palaniappan K."/>
            <person name="Land M."/>
            <person name="Brambilla E.M."/>
            <person name="Rohde M."/>
            <person name="Abt B."/>
            <person name="Verbarg S."/>
            <person name="Goker M."/>
            <person name="Bristow J."/>
            <person name="Eisen J.A."/>
            <person name="Markowitz V."/>
            <person name="Hugenholtz P."/>
            <person name="Kyrpides N.C."/>
            <person name="Klenk H.P."/>
            <person name="Woyke T."/>
        </authorList>
    </citation>
    <scope>NUCLEOTIDE SEQUENCE [LARGE SCALE GENOMIC DNA]</scope>
    <source>
        <strain evidence="3">ATCC 35100 / DSM 5205 / JP2</strain>
    </source>
</reference>
<sequence precursor="true">MKLFVKAAVTAALLVSGFAASSAAMAEATLNVPSRATGRLPTFVATQNPTGGTITRVVIPTGTTPAQLIQLISQTGANVRVVPPSPSN</sequence>
<keyword evidence="1" id="KW-0732">Signal</keyword>
<evidence type="ECO:0000256" key="1">
    <source>
        <dbReference type="SAM" id="SignalP"/>
    </source>
</evidence>
<gene>
    <name evidence="2" type="ORF">Thini_1658</name>
</gene>
<dbReference type="EMBL" id="JH651384">
    <property type="protein sequence ID" value="EIJ34245.1"/>
    <property type="molecule type" value="Genomic_DNA"/>
</dbReference>
<dbReference type="AlphaFoldDB" id="A0A656HGT3"/>
<feature type="chain" id="PRO_5024850845" evidence="1">
    <location>
        <begin position="27"/>
        <end position="88"/>
    </location>
</feature>
<proteinExistence type="predicted"/>
<dbReference type="Proteomes" id="UP000005317">
    <property type="component" value="Unassembled WGS sequence"/>
</dbReference>
<feature type="signal peptide" evidence="1">
    <location>
        <begin position="1"/>
        <end position="26"/>
    </location>
</feature>